<keyword evidence="5 9" id="KW-0479">Metal-binding</keyword>
<keyword evidence="6 10" id="KW-0560">Oxidoreductase</keyword>
<keyword evidence="8 10" id="KW-0503">Monooxygenase</keyword>
<dbReference type="RefSeq" id="XP_060338990.1">
    <property type="nucleotide sequence ID" value="XM_060469011.1"/>
</dbReference>
<dbReference type="PRINTS" id="PR00463">
    <property type="entry name" value="EP450I"/>
</dbReference>
<dbReference type="SUPFAM" id="SSF48264">
    <property type="entry name" value="Cytochrome P450"/>
    <property type="match status" value="1"/>
</dbReference>
<proteinExistence type="inferred from homology"/>
<dbReference type="CDD" id="cd11065">
    <property type="entry name" value="CYP64-like"/>
    <property type="match status" value="1"/>
</dbReference>
<comment type="pathway">
    <text evidence="2">Secondary metabolite biosynthesis.</text>
</comment>
<feature type="chain" id="PRO_5041446672" evidence="11">
    <location>
        <begin position="18"/>
        <end position="474"/>
    </location>
</feature>
<keyword evidence="7 9" id="KW-0408">Iron</keyword>
<keyword evidence="4 9" id="KW-0349">Heme</keyword>
<reference evidence="12" key="1">
    <citation type="submission" date="2023-06" db="EMBL/GenBank/DDBJ databases">
        <authorList>
            <consortium name="Lawrence Berkeley National Laboratory"/>
            <person name="Ahrendt S."/>
            <person name="Sahu N."/>
            <person name="Indic B."/>
            <person name="Wong-Bajracharya J."/>
            <person name="Merenyi Z."/>
            <person name="Ke H.-M."/>
            <person name="Monk M."/>
            <person name="Kocsube S."/>
            <person name="Drula E."/>
            <person name="Lipzen A."/>
            <person name="Balint B."/>
            <person name="Henrissat B."/>
            <person name="Andreopoulos B."/>
            <person name="Martin F.M."/>
            <person name="Harder C.B."/>
            <person name="Rigling D."/>
            <person name="Ford K.L."/>
            <person name="Foster G.D."/>
            <person name="Pangilinan J."/>
            <person name="Papanicolaou A."/>
            <person name="Barry K."/>
            <person name="LaButti K."/>
            <person name="Viragh M."/>
            <person name="Koriabine M."/>
            <person name="Yan M."/>
            <person name="Riley R."/>
            <person name="Champramary S."/>
            <person name="Plett K.L."/>
            <person name="Tsai I.J."/>
            <person name="Slot J."/>
            <person name="Sipos G."/>
            <person name="Plett J."/>
            <person name="Nagy L.G."/>
            <person name="Grigoriev I.V."/>
        </authorList>
    </citation>
    <scope>NUCLEOTIDE SEQUENCE</scope>
    <source>
        <strain evidence="12">CCBAS 213</strain>
    </source>
</reference>
<dbReference type="PANTHER" id="PTHR46300:SF7">
    <property type="entry name" value="P450, PUTATIVE (EUROFUNG)-RELATED"/>
    <property type="match status" value="1"/>
</dbReference>
<dbReference type="PROSITE" id="PS00086">
    <property type="entry name" value="CYTOCHROME_P450"/>
    <property type="match status" value="1"/>
</dbReference>
<evidence type="ECO:0000256" key="7">
    <source>
        <dbReference type="ARBA" id="ARBA00023004"/>
    </source>
</evidence>
<dbReference type="PANTHER" id="PTHR46300">
    <property type="entry name" value="P450, PUTATIVE (EUROFUNG)-RELATED-RELATED"/>
    <property type="match status" value="1"/>
</dbReference>
<sequence length="474" mass="54295">MPHFVLLLVVFLPIVWLWTVRQKRVFYPPGPSGFPIIGNVTQMPVLYQWLEFTERAREFGPIFHLSALGTSMIVLSSEKVIRDLCEKRGLIYSDRPNLPMSGQLMGYDRSIAMAPLGRYHKDGRKAVLRATTNRQIHMYQSVQESKTIVFLKAVLAKPDEIMDHIRRHVAAVVLKISHGYDIQAMGTDPIVQLAEQALDEFGRAIAPGAYLVDVFPILLKVPAWFPGARWKRQGFKWRATAIRLRDEPFDMVKDQVKKGTAEPSLIAEAIRTNPNPSAYEDEIQRWTFFLAMALNPDVQKKAQAEIDRVVGLNRLPVFADREHLFYVNAIVKEVLRWKPILPLGLPHATTRDDVYSGFYIPAGTVVWNNIWSLCRESQLYPDPDQFYPERFLYREKANGMNPDPEKYVFGFGRRLCPGLRMADATLFITIARTLTVFSISNVRRDSGVLIKSENDLLYSGSLFFHPKFAHYLLL</sequence>
<dbReference type="GO" id="GO:0016705">
    <property type="term" value="F:oxidoreductase activity, acting on paired donors, with incorporation or reduction of molecular oxygen"/>
    <property type="evidence" value="ECO:0007669"/>
    <property type="project" value="InterPro"/>
</dbReference>
<gene>
    <name evidence="12" type="ORF">EV420DRAFT_14213</name>
</gene>
<accession>A0AA39TSX1</accession>
<dbReference type="Gene3D" id="1.10.630.10">
    <property type="entry name" value="Cytochrome P450"/>
    <property type="match status" value="2"/>
</dbReference>
<evidence type="ECO:0000256" key="1">
    <source>
        <dbReference type="ARBA" id="ARBA00001971"/>
    </source>
</evidence>
<feature type="signal peptide" evidence="11">
    <location>
        <begin position="1"/>
        <end position="17"/>
    </location>
</feature>
<comment type="caution">
    <text evidence="12">The sequence shown here is derived from an EMBL/GenBank/DDBJ whole genome shotgun (WGS) entry which is preliminary data.</text>
</comment>
<evidence type="ECO:0000256" key="8">
    <source>
        <dbReference type="ARBA" id="ARBA00023033"/>
    </source>
</evidence>
<comment type="similarity">
    <text evidence="3 10">Belongs to the cytochrome P450 family.</text>
</comment>
<dbReference type="GeneID" id="85352559"/>
<dbReference type="AlphaFoldDB" id="A0AA39TSX1"/>
<evidence type="ECO:0000256" key="4">
    <source>
        <dbReference type="ARBA" id="ARBA00022617"/>
    </source>
</evidence>
<keyword evidence="13" id="KW-1185">Reference proteome</keyword>
<comment type="cofactor">
    <cofactor evidence="1 9">
        <name>heme</name>
        <dbReference type="ChEBI" id="CHEBI:30413"/>
    </cofactor>
</comment>
<keyword evidence="11" id="KW-0732">Signal</keyword>
<dbReference type="Pfam" id="PF00067">
    <property type="entry name" value="p450"/>
    <property type="match status" value="2"/>
</dbReference>
<dbReference type="InterPro" id="IPR002401">
    <property type="entry name" value="Cyt_P450_E_grp-I"/>
</dbReference>
<dbReference type="GO" id="GO:0020037">
    <property type="term" value="F:heme binding"/>
    <property type="evidence" value="ECO:0007669"/>
    <property type="project" value="InterPro"/>
</dbReference>
<evidence type="ECO:0000256" key="5">
    <source>
        <dbReference type="ARBA" id="ARBA00022723"/>
    </source>
</evidence>
<dbReference type="GO" id="GO:0005506">
    <property type="term" value="F:iron ion binding"/>
    <property type="evidence" value="ECO:0007669"/>
    <property type="project" value="InterPro"/>
</dbReference>
<feature type="binding site" description="axial binding residue" evidence="9">
    <location>
        <position position="416"/>
    </location>
    <ligand>
        <name>heme</name>
        <dbReference type="ChEBI" id="CHEBI:30413"/>
    </ligand>
    <ligandPart>
        <name>Fe</name>
        <dbReference type="ChEBI" id="CHEBI:18248"/>
    </ligandPart>
</feature>
<evidence type="ECO:0000256" key="10">
    <source>
        <dbReference type="RuleBase" id="RU000461"/>
    </source>
</evidence>
<dbReference type="InterPro" id="IPR050364">
    <property type="entry name" value="Cytochrome_P450_fung"/>
</dbReference>
<dbReference type="InterPro" id="IPR017972">
    <property type="entry name" value="Cyt_P450_CS"/>
</dbReference>
<evidence type="ECO:0000256" key="3">
    <source>
        <dbReference type="ARBA" id="ARBA00010617"/>
    </source>
</evidence>
<protein>
    <submittedName>
        <fullName evidence="12">Cytochrome P450</fullName>
    </submittedName>
</protein>
<dbReference type="Proteomes" id="UP001175211">
    <property type="component" value="Unassembled WGS sequence"/>
</dbReference>
<evidence type="ECO:0000256" key="2">
    <source>
        <dbReference type="ARBA" id="ARBA00005179"/>
    </source>
</evidence>
<name>A0AA39TSX1_ARMTA</name>
<dbReference type="GO" id="GO:0004497">
    <property type="term" value="F:monooxygenase activity"/>
    <property type="evidence" value="ECO:0007669"/>
    <property type="project" value="UniProtKB-KW"/>
</dbReference>
<dbReference type="PRINTS" id="PR00385">
    <property type="entry name" value="P450"/>
</dbReference>
<evidence type="ECO:0000313" key="13">
    <source>
        <dbReference type="Proteomes" id="UP001175211"/>
    </source>
</evidence>
<dbReference type="InterPro" id="IPR001128">
    <property type="entry name" value="Cyt_P450"/>
</dbReference>
<organism evidence="12 13">
    <name type="scientific">Armillaria tabescens</name>
    <name type="common">Ringless honey mushroom</name>
    <name type="synonym">Agaricus tabescens</name>
    <dbReference type="NCBI Taxonomy" id="1929756"/>
    <lineage>
        <taxon>Eukaryota</taxon>
        <taxon>Fungi</taxon>
        <taxon>Dikarya</taxon>
        <taxon>Basidiomycota</taxon>
        <taxon>Agaricomycotina</taxon>
        <taxon>Agaricomycetes</taxon>
        <taxon>Agaricomycetidae</taxon>
        <taxon>Agaricales</taxon>
        <taxon>Marasmiineae</taxon>
        <taxon>Physalacriaceae</taxon>
        <taxon>Desarmillaria</taxon>
    </lineage>
</organism>
<evidence type="ECO:0000256" key="11">
    <source>
        <dbReference type="SAM" id="SignalP"/>
    </source>
</evidence>
<evidence type="ECO:0000313" key="12">
    <source>
        <dbReference type="EMBL" id="KAK0469197.1"/>
    </source>
</evidence>
<dbReference type="EMBL" id="JAUEPS010000001">
    <property type="protein sequence ID" value="KAK0469197.1"/>
    <property type="molecule type" value="Genomic_DNA"/>
</dbReference>
<evidence type="ECO:0000256" key="6">
    <source>
        <dbReference type="ARBA" id="ARBA00023002"/>
    </source>
</evidence>
<evidence type="ECO:0000256" key="9">
    <source>
        <dbReference type="PIRSR" id="PIRSR602401-1"/>
    </source>
</evidence>
<dbReference type="InterPro" id="IPR036396">
    <property type="entry name" value="Cyt_P450_sf"/>
</dbReference>